<sequence>MNTALLLLLALVAGLGLGLLYFGGLWLTVQRLARTRNPTLLFALSFVLRTALVVTGMYLVMDGSWQRLLVCLAGFIIVRQVMLSRLRPDCFPQAPCKGVEP</sequence>
<dbReference type="KEGG" id="dog:HP555_02750"/>
<accession>A0A7T5VBR2</accession>
<evidence type="ECO:0000313" key="3">
    <source>
        <dbReference type="Proteomes" id="UP000596092"/>
    </source>
</evidence>
<evidence type="ECO:0000313" key="2">
    <source>
        <dbReference type="EMBL" id="QQG64856.1"/>
    </source>
</evidence>
<evidence type="ECO:0000256" key="1">
    <source>
        <dbReference type="SAM" id="Phobius"/>
    </source>
</evidence>
<keyword evidence="3" id="KW-1185">Reference proteome</keyword>
<dbReference type="NCBIfam" id="TIGR03165">
    <property type="entry name" value="F1F0_chp_2"/>
    <property type="match status" value="1"/>
</dbReference>
<protein>
    <submittedName>
        <fullName evidence="2">ATP synthase subunit I</fullName>
    </submittedName>
</protein>
<name>A0A7T5VBR2_9BACT</name>
<feature type="transmembrane region" description="Helical" evidence="1">
    <location>
        <begin position="39"/>
        <end position="59"/>
    </location>
</feature>
<organism evidence="2 3">
    <name type="scientific">Desulfobulbus oligotrophicus</name>
    <dbReference type="NCBI Taxonomy" id="1909699"/>
    <lineage>
        <taxon>Bacteria</taxon>
        <taxon>Pseudomonadati</taxon>
        <taxon>Thermodesulfobacteriota</taxon>
        <taxon>Desulfobulbia</taxon>
        <taxon>Desulfobulbales</taxon>
        <taxon>Desulfobulbaceae</taxon>
        <taxon>Desulfobulbus</taxon>
    </lineage>
</organism>
<gene>
    <name evidence="2" type="ORF">HP555_02750</name>
</gene>
<dbReference type="Proteomes" id="UP000596092">
    <property type="component" value="Chromosome"/>
</dbReference>
<feature type="transmembrane region" description="Helical" evidence="1">
    <location>
        <begin position="65"/>
        <end position="82"/>
    </location>
</feature>
<dbReference type="InterPro" id="IPR017581">
    <property type="entry name" value="AtpR-like"/>
</dbReference>
<dbReference type="AlphaFoldDB" id="A0A7T5VBR2"/>
<keyword evidence="1" id="KW-0472">Membrane</keyword>
<feature type="transmembrane region" description="Helical" evidence="1">
    <location>
        <begin position="6"/>
        <end position="27"/>
    </location>
</feature>
<proteinExistence type="predicted"/>
<keyword evidence="1" id="KW-1133">Transmembrane helix</keyword>
<dbReference type="RefSeq" id="WP_199263688.1">
    <property type="nucleotide sequence ID" value="NZ_CP054140.1"/>
</dbReference>
<dbReference type="EMBL" id="CP054140">
    <property type="protein sequence ID" value="QQG64856.1"/>
    <property type="molecule type" value="Genomic_DNA"/>
</dbReference>
<reference evidence="2 3" key="1">
    <citation type="submission" date="2020-05" db="EMBL/GenBank/DDBJ databases">
        <title>Complete genome of Desulfobulbus oligotrophicus.</title>
        <authorList>
            <person name="Podar M."/>
        </authorList>
    </citation>
    <scope>NUCLEOTIDE SEQUENCE [LARGE SCALE GENOMIC DNA]</scope>
    <source>
        <strain evidence="2 3">Prop6</strain>
    </source>
</reference>
<dbReference type="Pfam" id="PF12966">
    <property type="entry name" value="AtpR"/>
    <property type="match status" value="1"/>
</dbReference>
<keyword evidence="1" id="KW-0812">Transmembrane</keyword>